<organism evidence="1">
    <name type="scientific">Solanum chacoense</name>
    <name type="common">Chaco potato</name>
    <dbReference type="NCBI Taxonomy" id="4108"/>
    <lineage>
        <taxon>Eukaryota</taxon>
        <taxon>Viridiplantae</taxon>
        <taxon>Streptophyta</taxon>
        <taxon>Embryophyta</taxon>
        <taxon>Tracheophyta</taxon>
        <taxon>Spermatophyta</taxon>
        <taxon>Magnoliopsida</taxon>
        <taxon>eudicotyledons</taxon>
        <taxon>Gunneridae</taxon>
        <taxon>Pentapetalae</taxon>
        <taxon>asterids</taxon>
        <taxon>lamiids</taxon>
        <taxon>Solanales</taxon>
        <taxon>Solanaceae</taxon>
        <taxon>Solanoideae</taxon>
        <taxon>Solaneae</taxon>
        <taxon>Solanum</taxon>
    </lineage>
</organism>
<protein>
    <submittedName>
        <fullName evidence="1">Putative ovule protein</fullName>
    </submittedName>
</protein>
<reference evidence="1" key="1">
    <citation type="submission" date="2015-12" db="EMBL/GenBank/DDBJ databases">
        <title>Gene expression during late stages of embryo sac development: a critical building block for successful pollen-pistil interactions.</title>
        <authorList>
            <person name="Liu Y."/>
            <person name="Joly V."/>
            <person name="Sabar M."/>
            <person name="Matton D.P."/>
        </authorList>
    </citation>
    <scope>NUCLEOTIDE SEQUENCE</scope>
</reference>
<dbReference type="EMBL" id="GEDG01008874">
    <property type="protein sequence ID" value="JAP29659.1"/>
    <property type="molecule type" value="Transcribed_RNA"/>
</dbReference>
<evidence type="ECO:0000313" key="1">
    <source>
        <dbReference type="EMBL" id="JAP29659.1"/>
    </source>
</evidence>
<sequence>MHVSLLHLYQKSICPLENALFQKSICQLENALYQRSIYPLENALYQRSICPLENDLYQRSICPLENVLYQASLSSHDHENLAFQYIKLQEKHNSKYLYCLPVSSKRSHRNYLSHTMNRYRIPIF</sequence>
<dbReference type="AlphaFoldDB" id="A0A0V0ICM8"/>
<name>A0A0V0ICM8_SOLCH</name>
<proteinExistence type="predicted"/>
<accession>A0A0V0ICM8</accession>